<keyword evidence="3" id="KW-0443">Lipid metabolism</keyword>
<keyword evidence="3" id="KW-0442">Lipid degradation</keyword>
<dbReference type="PANTHER" id="PTHR45648">
    <property type="entry name" value="GDSL LIPASE/ACYLHYDROLASE FAMILY PROTEIN (AFU_ORTHOLOGUE AFUA_4G14700)"/>
    <property type="match status" value="1"/>
</dbReference>
<dbReference type="InterPro" id="IPR001087">
    <property type="entry name" value="GDSL"/>
</dbReference>
<dbReference type="InterPro" id="IPR051058">
    <property type="entry name" value="GDSL_Est/Lipase"/>
</dbReference>
<evidence type="ECO:0000256" key="2">
    <source>
        <dbReference type="ARBA" id="ARBA00022801"/>
    </source>
</evidence>
<gene>
    <name evidence="6" type="primary">LOC105174879</name>
</gene>
<dbReference type="GO" id="GO:0016788">
    <property type="term" value="F:hydrolase activity, acting on ester bonds"/>
    <property type="evidence" value="ECO:0007669"/>
    <property type="project" value="InterPro"/>
</dbReference>
<dbReference type="PANTHER" id="PTHR45648:SF106">
    <property type="entry name" value="ANTHER-SPECIFIC PROLINE-RICH PROTEIN APG"/>
    <property type="match status" value="1"/>
</dbReference>
<evidence type="ECO:0000313" key="6">
    <source>
        <dbReference type="RefSeq" id="XP_020554168.1"/>
    </source>
</evidence>
<dbReference type="InterPro" id="IPR035669">
    <property type="entry name" value="SGNH_plant_lipase-like"/>
</dbReference>
<dbReference type="Proteomes" id="UP000504604">
    <property type="component" value="Linkage group LG12"/>
</dbReference>
<feature type="chain" id="PRO_5035458559" evidence="4">
    <location>
        <begin position="34"/>
        <end position="367"/>
    </location>
</feature>
<keyword evidence="2" id="KW-0378">Hydrolase</keyword>
<dbReference type="AlphaFoldDB" id="A0A8M8V516"/>
<dbReference type="Gene3D" id="3.40.50.1110">
    <property type="entry name" value="SGNH hydrolase"/>
    <property type="match status" value="1"/>
</dbReference>
<dbReference type="SUPFAM" id="SSF52266">
    <property type="entry name" value="SGNH hydrolase"/>
    <property type="match status" value="1"/>
</dbReference>
<keyword evidence="5" id="KW-1185">Reference proteome</keyword>
<dbReference type="GO" id="GO:0016042">
    <property type="term" value="P:lipid catabolic process"/>
    <property type="evidence" value="ECO:0007669"/>
    <property type="project" value="UniProtKB-KW"/>
</dbReference>
<name>A0A8M8V516_SESIN</name>
<reference evidence="6" key="1">
    <citation type="submission" date="2025-08" db="UniProtKB">
        <authorList>
            <consortium name="RefSeq"/>
        </authorList>
    </citation>
    <scope>IDENTIFICATION</scope>
</reference>
<accession>A0A8M8V516</accession>
<evidence type="ECO:0000256" key="1">
    <source>
        <dbReference type="ARBA" id="ARBA00008668"/>
    </source>
</evidence>
<dbReference type="CDD" id="cd01837">
    <property type="entry name" value="SGNH_plant_lipase_like"/>
    <property type="match status" value="1"/>
</dbReference>
<dbReference type="GeneID" id="105174879"/>
<evidence type="ECO:0000256" key="3">
    <source>
        <dbReference type="ARBA" id="ARBA00022963"/>
    </source>
</evidence>
<keyword evidence="4" id="KW-0732">Signal</keyword>
<protein>
    <submittedName>
        <fullName evidence="6">GDSL esterase/lipase At5g55050 isoform X1</fullName>
    </submittedName>
</protein>
<evidence type="ECO:0000256" key="4">
    <source>
        <dbReference type="SAM" id="SignalP"/>
    </source>
</evidence>
<dbReference type="RefSeq" id="XP_020554168.1">
    <property type="nucleotide sequence ID" value="XM_020698509.1"/>
</dbReference>
<dbReference type="InterPro" id="IPR036514">
    <property type="entry name" value="SGNH_hydro_sf"/>
</dbReference>
<proteinExistence type="inferred from homology"/>
<dbReference type="KEGG" id="sind:105174879"/>
<dbReference type="Gramene" id="SIN_1014429.t">
    <property type="protein sequence ID" value="SIN_1014429.t"/>
    <property type="gene ID" value="SIN_1014429"/>
</dbReference>
<dbReference type="Pfam" id="PF00657">
    <property type="entry name" value="Lipase_GDSL"/>
    <property type="match status" value="1"/>
</dbReference>
<dbReference type="OrthoDB" id="1600564at2759"/>
<comment type="similarity">
    <text evidence="1">Belongs to the 'GDSL' lipolytic enzyme family.</text>
</comment>
<organism evidence="5 6">
    <name type="scientific">Sesamum indicum</name>
    <name type="common">Oriental sesame</name>
    <name type="synonym">Sesamum orientale</name>
    <dbReference type="NCBI Taxonomy" id="4182"/>
    <lineage>
        <taxon>Eukaryota</taxon>
        <taxon>Viridiplantae</taxon>
        <taxon>Streptophyta</taxon>
        <taxon>Embryophyta</taxon>
        <taxon>Tracheophyta</taxon>
        <taxon>Spermatophyta</taxon>
        <taxon>Magnoliopsida</taxon>
        <taxon>eudicotyledons</taxon>
        <taxon>Gunneridae</taxon>
        <taxon>Pentapetalae</taxon>
        <taxon>asterids</taxon>
        <taxon>lamiids</taxon>
        <taxon>Lamiales</taxon>
        <taxon>Pedaliaceae</taxon>
        <taxon>Sesamum</taxon>
    </lineage>
</organism>
<feature type="signal peptide" evidence="4">
    <location>
        <begin position="1"/>
        <end position="33"/>
    </location>
</feature>
<sequence>MASFFMMRSSASSFSCSIFLSFVLLSFCAVSRAQSSVPGMYVFGDSLVDVGNNNYLELSIIKADFPYNGIDYPGGQATGRFSNGKNAADFLAEKVGLASAPPYLGQPNGVFVKGVSFASGGAGIFNTTDESLIKHTIPLPHQLGHFSTVRQRLAKELGSHLEDHLSKSLFPVVIGSNDIINYFNTGSDASQKYSPQEYVTLMVSNFKELLKGMYGLGARKFIVTGIALIGCAPKVRYPTPTGECNKDVNYWAKKYNDELTLMLHELKSELKEFQYSYFDTYGVFTEFIQNPATYGFNDTKSACCGLGKLRAKFPCTPLSLFCSDRSDHLFWDVYHPTEAAARIFIDVLWRGSGNYTFPMTVEELIAI</sequence>
<evidence type="ECO:0000313" key="5">
    <source>
        <dbReference type="Proteomes" id="UP000504604"/>
    </source>
</evidence>